<reference evidence="2 3" key="1">
    <citation type="submission" date="2018-03" db="EMBL/GenBank/DDBJ databases">
        <title>Genome sequence of Clostridium luticellarii DSM 29923.</title>
        <authorList>
            <person name="Poehlein A."/>
            <person name="Daniel R."/>
        </authorList>
    </citation>
    <scope>NUCLEOTIDE SEQUENCE [LARGE SCALE GENOMIC DNA]</scope>
    <source>
        <strain evidence="2 3">DSM 29923</strain>
    </source>
</reference>
<evidence type="ECO:0000313" key="3">
    <source>
        <dbReference type="Proteomes" id="UP000237798"/>
    </source>
</evidence>
<proteinExistence type="predicted"/>
<evidence type="ECO:0000313" key="2">
    <source>
        <dbReference type="EMBL" id="PRR85710.1"/>
    </source>
</evidence>
<feature type="transmembrane region" description="Helical" evidence="1">
    <location>
        <begin position="80"/>
        <end position="97"/>
    </location>
</feature>
<evidence type="ECO:0000256" key="1">
    <source>
        <dbReference type="SAM" id="Phobius"/>
    </source>
</evidence>
<dbReference type="EMBL" id="PVXP01000013">
    <property type="protein sequence ID" value="PRR85710.1"/>
    <property type="molecule type" value="Genomic_DNA"/>
</dbReference>
<feature type="transmembrane region" description="Helical" evidence="1">
    <location>
        <begin position="6"/>
        <end position="28"/>
    </location>
</feature>
<accession>A0A2T0BPB1</accession>
<keyword evidence="1" id="KW-0472">Membrane</keyword>
<organism evidence="2 3">
    <name type="scientific">Clostridium luticellarii</name>
    <dbReference type="NCBI Taxonomy" id="1691940"/>
    <lineage>
        <taxon>Bacteria</taxon>
        <taxon>Bacillati</taxon>
        <taxon>Bacillota</taxon>
        <taxon>Clostridia</taxon>
        <taxon>Eubacteriales</taxon>
        <taxon>Clostridiaceae</taxon>
        <taxon>Clostridium</taxon>
    </lineage>
</organism>
<sequence>MLKLNWIEIFLRCIPEMMIVIWGIYIIAGKSFNKLNYIILSIAMGLYGFLVRELPIYFGVHTMIITISLISILIIEGIPLFTAICSTLSMLLLLIISESLNKLLLYPFNIGPICHMPPLKKFMFTFPSLILMVLFILILKHFIKNKSR</sequence>
<dbReference type="AlphaFoldDB" id="A0A2T0BPB1"/>
<keyword evidence="1" id="KW-1133">Transmembrane helix</keyword>
<dbReference type="RefSeq" id="WP_106008829.1">
    <property type="nucleotide sequence ID" value="NZ_JALCPJ010000045.1"/>
</dbReference>
<feature type="transmembrane region" description="Helical" evidence="1">
    <location>
        <begin position="122"/>
        <end position="143"/>
    </location>
</feature>
<gene>
    <name evidence="2" type="ORF">CLLU_13360</name>
</gene>
<keyword evidence="1" id="KW-0812">Transmembrane</keyword>
<feature type="transmembrane region" description="Helical" evidence="1">
    <location>
        <begin position="35"/>
        <end position="50"/>
    </location>
</feature>
<protein>
    <submittedName>
        <fullName evidence="2">Uncharacterized protein</fullName>
    </submittedName>
</protein>
<dbReference type="OrthoDB" id="1936406at2"/>
<comment type="caution">
    <text evidence="2">The sequence shown here is derived from an EMBL/GenBank/DDBJ whole genome shotgun (WGS) entry which is preliminary data.</text>
</comment>
<name>A0A2T0BPB1_9CLOT</name>
<dbReference type="Proteomes" id="UP000237798">
    <property type="component" value="Unassembled WGS sequence"/>
</dbReference>
<keyword evidence="3" id="KW-1185">Reference proteome</keyword>